<feature type="compositionally biased region" description="Low complexity" evidence="3">
    <location>
        <begin position="1"/>
        <end position="16"/>
    </location>
</feature>
<name>A0A0C4ECP4_MAGP6</name>
<dbReference type="OMA" id="MSCKQIC"/>
<dbReference type="Pfam" id="PF12796">
    <property type="entry name" value="Ank_2"/>
    <property type="match status" value="2"/>
</dbReference>
<reference evidence="5" key="3">
    <citation type="submission" date="2011-03" db="EMBL/GenBank/DDBJ databases">
        <title>Annotation of Magnaporthe poae ATCC 64411.</title>
        <authorList>
            <person name="Ma L.-J."/>
            <person name="Dead R."/>
            <person name="Young S.K."/>
            <person name="Zeng Q."/>
            <person name="Gargeya S."/>
            <person name="Fitzgerald M."/>
            <person name="Haas B."/>
            <person name="Abouelleil A."/>
            <person name="Alvarado L."/>
            <person name="Arachchi H.M."/>
            <person name="Berlin A."/>
            <person name="Brown A."/>
            <person name="Chapman S.B."/>
            <person name="Chen Z."/>
            <person name="Dunbar C."/>
            <person name="Freedman E."/>
            <person name="Gearin G."/>
            <person name="Gellesch M."/>
            <person name="Goldberg J."/>
            <person name="Griggs A."/>
            <person name="Gujja S."/>
            <person name="Heiman D."/>
            <person name="Howarth C."/>
            <person name="Larson L."/>
            <person name="Lui A."/>
            <person name="MacDonald P.J.P."/>
            <person name="Mehta T."/>
            <person name="Montmayeur A."/>
            <person name="Murphy C."/>
            <person name="Neiman D."/>
            <person name="Pearson M."/>
            <person name="Priest M."/>
            <person name="Roberts A."/>
            <person name="Saif S."/>
            <person name="Shea T."/>
            <person name="Shenoy N."/>
            <person name="Sisk P."/>
            <person name="Stolte C."/>
            <person name="Sykes S."/>
            <person name="Yandava C."/>
            <person name="Wortman J."/>
            <person name="Nusbaum C."/>
            <person name="Birren B."/>
        </authorList>
    </citation>
    <scope>NUCLEOTIDE SEQUENCE</scope>
    <source>
        <strain evidence="5">ATCC 64411</strain>
    </source>
</reference>
<feature type="repeat" description="ANK" evidence="2">
    <location>
        <begin position="963"/>
        <end position="995"/>
    </location>
</feature>
<organism evidence="6 7">
    <name type="scientific">Magnaporthiopsis poae (strain ATCC 64411 / 73-15)</name>
    <name type="common">Kentucky bluegrass fungus</name>
    <name type="synonym">Magnaporthe poae</name>
    <dbReference type="NCBI Taxonomy" id="644358"/>
    <lineage>
        <taxon>Eukaryota</taxon>
        <taxon>Fungi</taxon>
        <taxon>Dikarya</taxon>
        <taxon>Ascomycota</taxon>
        <taxon>Pezizomycotina</taxon>
        <taxon>Sordariomycetes</taxon>
        <taxon>Sordariomycetidae</taxon>
        <taxon>Magnaporthales</taxon>
        <taxon>Magnaporthaceae</taxon>
        <taxon>Magnaporthiopsis</taxon>
    </lineage>
</organism>
<dbReference type="PANTHER" id="PTHR10039:SF14">
    <property type="entry name" value="NACHT DOMAIN-CONTAINING PROTEIN"/>
    <property type="match status" value="1"/>
</dbReference>
<dbReference type="InterPro" id="IPR054471">
    <property type="entry name" value="GPIID_WHD"/>
</dbReference>
<feature type="domain" description="NACHT" evidence="4">
    <location>
        <begin position="321"/>
        <end position="469"/>
    </location>
</feature>
<dbReference type="PROSITE" id="PS50837">
    <property type="entry name" value="NACHT"/>
    <property type="match status" value="1"/>
</dbReference>
<gene>
    <name evidence="5" type="ORF">MAPG_10476</name>
</gene>
<dbReference type="STRING" id="644358.A0A0C4ECP4"/>
<dbReference type="InterPro" id="IPR002110">
    <property type="entry name" value="Ankyrin_rpt"/>
</dbReference>
<reference evidence="7" key="2">
    <citation type="submission" date="2010-05" db="EMBL/GenBank/DDBJ databases">
        <title>The genome sequence of Magnaporthe poae strain ATCC 64411.</title>
        <authorList>
            <person name="Ma L.-J."/>
            <person name="Dead R."/>
            <person name="Young S."/>
            <person name="Zeng Q."/>
            <person name="Koehrsen M."/>
            <person name="Alvarado L."/>
            <person name="Berlin A."/>
            <person name="Chapman S.B."/>
            <person name="Chen Z."/>
            <person name="Freedman E."/>
            <person name="Gellesch M."/>
            <person name="Goldberg J."/>
            <person name="Griggs A."/>
            <person name="Gujja S."/>
            <person name="Heilman E.R."/>
            <person name="Heiman D."/>
            <person name="Hepburn T."/>
            <person name="Howarth C."/>
            <person name="Jen D."/>
            <person name="Larson L."/>
            <person name="Mehta T."/>
            <person name="Neiman D."/>
            <person name="Pearson M."/>
            <person name="Roberts A."/>
            <person name="Saif S."/>
            <person name="Shea T."/>
            <person name="Shenoy N."/>
            <person name="Sisk P."/>
            <person name="Stolte C."/>
            <person name="Sykes S."/>
            <person name="Walk T."/>
            <person name="White J."/>
            <person name="Yandava C."/>
            <person name="Haas B."/>
            <person name="Nusbaum C."/>
            <person name="Birren B."/>
        </authorList>
    </citation>
    <scope>NUCLEOTIDE SEQUENCE [LARGE SCALE GENOMIC DNA]</scope>
    <source>
        <strain evidence="7">ATCC 64411 / 73-15</strain>
    </source>
</reference>
<keyword evidence="1" id="KW-0677">Repeat</keyword>
<evidence type="ECO:0000313" key="7">
    <source>
        <dbReference type="Proteomes" id="UP000011715"/>
    </source>
</evidence>
<dbReference type="Proteomes" id="UP000011715">
    <property type="component" value="Unassembled WGS sequence"/>
</dbReference>
<keyword evidence="7" id="KW-1185">Reference proteome</keyword>
<evidence type="ECO:0000313" key="6">
    <source>
        <dbReference type="EnsemblFungi" id="MAPG_10476T0"/>
    </source>
</evidence>
<dbReference type="Gene3D" id="1.25.40.20">
    <property type="entry name" value="Ankyrin repeat-containing domain"/>
    <property type="match status" value="3"/>
</dbReference>
<reference evidence="5" key="1">
    <citation type="submission" date="2010-05" db="EMBL/GenBank/DDBJ databases">
        <title>The Genome Sequence of Magnaporthe poae strain ATCC 64411.</title>
        <authorList>
            <consortium name="The Broad Institute Genome Sequencing Platform"/>
            <consortium name="Broad Institute Genome Sequencing Center for Infectious Disease"/>
            <person name="Ma L.-J."/>
            <person name="Dead R."/>
            <person name="Young S."/>
            <person name="Zeng Q."/>
            <person name="Koehrsen M."/>
            <person name="Alvarado L."/>
            <person name="Berlin A."/>
            <person name="Chapman S.B."/>
            <person name="Chen Z."/>
            <person name="Freedman E."/>
            <person name="Gellesch M."/>
            <person name="Goldberg J."/>
            <person name="Griggs A."/>
            <person name="Gujja S."/>
            <person name="Heilman E.R."/>
            <person name="Heiman D."/>
            <person name="Hepburn T."/>
            <person name="Howarth C."/>
            <person name="Jen D."/>
            <person name="Larson L."/>
            <person name="Mehta T."/>
            <person name="Neiman D."/>
            <person name="Pearson M."/>
            <person name="Roberts A."/>
            <person name="Saif S."/>
            <person name="Shea T."/>
            <person name="Shenoy N."/>
            <person name="Sisk P."/>
            <person name="Stolte C."/>
            <person name="Sykes S."/>
            <person name="Walk T."/>
            <person name="White J."/>
            <person name="Yandava C."/>
            <person name="Haas B."/>
            <person name="Nusbaum C."/>
            <person name="Birren B."/>
        </authorList>
    </citation>
    <scope>NUCLEOTIDE SEQUENCE</scope>
    <source>
        <strain evidence="5">ATCC 64411</strain>
    </source>
</reference>
<dbReference type="EMBL" id="ADBL01002343">
    <property type="status" value="NOT_ANNOTATED_CDS"/>
    <property type="molecule type" value="Genomic_DNA"/>
</dbReference>
<dbReference type="OrthoDB" id="21416at2759"/>
<dbReference type="PROSITE" id="PS50088">
    <property type="entry name" value="ANK_REPEAT"/>
    <property type="match status" value="1"/>
</dbReference>
<proteinExistence type="predicted"/>
<dbReference type="SMART" id="SM00248">
    <property type="entry name" value="ANK"/>
    <property type="match status" value="9"/>
</dbReference>
<evidence type="ECO:0000256" key="2">
    <source>
        <dbReference type="PROSITE-ProRule" id="PRU00023"/>
    </source>
</evidence>
<evidence type="ECO:0000256" key="3">
    <source>
        <dbReference type="SAM" id="MobiDB-lite"/>
    </source>
</evidence>
<accession>A0A0C4ECP4</accession>
<evidence type="ECO:0000256" key="1">
    <source>
        <dbReference type="ARBA" id="ARBA00022737"/>
    </source>
</evidence>
<dbReference type="PANTHER" id="PTHR10039">
    <property type="entry name" value="AMELOGENIN"/>
    <property type="match status" value="1"/>
</dbReference>
<dbReference type="EMBL" id="GL876975">
    <property type="protein sequence ID" value="KLU90624.1"/>
    <property type="molecule type" value="Genomic_DNA"/>
</dbReference>
<dbReference type="InterPro" id="IPR027417">
    <property type="entry name" value="P-loop_NTPase"/>
</dbReference>
<reference evidence="6" key="4">
    <citation type="journal article" date="2015" name="G3 (Bethesda)">
        <title>Genome sequences of three phytopathogenic species of the Magnaporthaceae family of fungi.</title>
        <authorList>
            <person name="Okagaki L.H."/>
            <person name="Nunes C.C."/>
            <person name="Sailsbery J."/>
            <person name="Clay B."/>
            <person name="Brown D."/>
            <person name="John T."/>
            <person name="Oh Y."/>
            <person name="Young N."/>
            <person name="Fitzgerald M."/>
            <person name="Haas B.J."/>
            <person name="Zeng Q."/>
            <person name="Young S."/>
            <person name="Adiconis X."/>
            <person name="Fan L."/>
            <person name="Levin J.Z."/>
            <person name="Mitchell T.K."/>
            <person name="Okubara P.A."/>
            <person name="Farman M.L."/>
            <person name="Kohn L.M."/>
            <person name="Birren B."/>
            <person name="Ma L.-J."/>
            <person name="Dean R.A."/>
        </authorList>
    </citation>
    <scope>NUCLEOTIDE SEQUENCE</scope>
    <source>
        <strain evidence="6">ATCC 64411 / 73-15</strain>
    </source>
</reference>
<dbReference type="VEuPathDB" id="FungiDB:MAPG_10476"/>
<evidence type="ECO:0000313" key="5">
    <source>
        <dbReference type="EMBL" id="KLU90624.1"/>
    </source>
</evidence>
<dbReference type="InterPro" id="IPR007111">
    <property type="entry name" value="NACHT_NTPase"/>
</dbReference>
<protein>
    <recommendedName>
        <fullName evidence="4">NACHT domain-containing protein</fullName>
    </recommendedName>
</protein>
<dbReference type="Gene3D" id="3.40.50.300">
    <property type="entry name" value="P-loop containing nucleotide triphosphate hydrolases"/>
    <property type="match status" value="1"/>
</dbReference>
<dbReference type="SUPFAM" id="SSF52540">
    <property type="entry name" value="P-loop containing nucleoside triphosphate hydrolases"/>
    <property type="match status" value="1"/>
</dbReference>
<keyword evidence="2" id="KW-0040">ANK repeat</keyword>
<dbReference type="SUPFAM" id="SSF48403">
    <property type="entry name" value="Ankyrin repeat"/>
    <property type="match status" value="1"/>
</dbReference>
<sequence length="1494" mass="167797">MSDPGMAAGAATRAGAPLPPATTCPKPTKSEASTSKKPKTRLKKALDDLKQTLTKDQRTDFEKCNLKDVEAAIKSIQDTLGARRRLPNLERLSKFVSMVGQLAISTGDFASVNGESGFLWAPIRHALVQVTQHGPRTGKSDYLDNLVVILAEIGDIFPHLSEYQDLFAQYPDVLDIMVDYTEIILQFYAGLMEVFNKSAWWSMFDSSWSRFKRLAEDTKLALRRNRKLLREAKETASMREIQAIREHLEQQDGTTTLKDAEASKERRRFQRQEVAVKLAPPNYSDDQCDLQDRMHESARGDWLLGDRRFIGWADVEDEEHKTLNLNGCPGAGKTFLVSSVIRYLQDIRAQSTKPIWLAYFFFKHDENDKTAFTSVLRALIDQLVTEDGDETLLDHAFRQLSTVYRPPRDLLTKLASTAVQAKRFCFLVIDGLDECEPQNQISLLLQWLKEVIRTPGDSPFTVRILFSARREWYLEKEILSFPSVASVRVDAFEAHKLAIRQYVQHEAKAILKRSPCSDTEKSIVDNIMSKAGGMFLFARVVLAYLRDMPTRQELVDALQENEFPSGLEEAYERVAKRVFGAKPVRSTSAKPRLTGQDLARRMLSWVSCASRPLHWREIQARFMINPDVGPQTNAERCKAEFSPKRMCGCFVDVTGTGEESEKLVHIVHRTAAEYLENTERIPSSMEQHLDMLTFCSRYLKSAPFTESPTLQVRKEHAETGYYAFQEYAAAHWWDHAHALESLPPPGHNHETFQAAAVELADLLAHYDKTCELSRASLIMADQSPDANLRNILAKLDTSPSERSRHFLFEDRISLAREAVDALYSRTSGQESQSSSTRIETMYGPLRFKCPKPWCAQFHSGFDADARLQEHMSAHERPFRCPHVDCPAFTLGFQSQDALDRHDKGSHRVENVALFPTIADLDTSAYALLCRAIREGSLERVKQLLSSINVKEVFEARPSGSMLKGLTPLIVAIRCGNLQICKCFLDAGAPVNYKPRDPHITPLREAIAAENIEIFQLLLGQDGVDYLENLDESGKMKPVSKLLFVDRDTSYDTLGLALAIASEHFVIPLLSKGNLPPKRHWRYFLAVCASRAPNRGQIFHLLRKHLPNASLDWTSDQGRPLFSYAAEADNVEVMGILLAAGFGNINRRSKFGRSPLSYAAQGGSAAAIRTILGLEGVELDTNDDKKRTAYWYAAERGHLHVLKLLWAAQCPGIDQPDLDGMTALFAAVDSGGVDCVRWLLAIGSVQADRADKDGRTPLSAAFVRYSEKNISLKRLEIARMLINAAPVIADMADRCGWSPLHLTATEDHFGATFASELLDSFDTIDVNRKSTDKKAMFSTYIYANTTALEVASMYQGNRQVARAIMATGRFDFSAINEKRTSELLREGLQNRGTAIVIEMFQHGFRPRLAEVLHKDVALASHLLVAMDQTLTIEGLKHPECLEIFELLRTPADQEVDRKELLGARHPHLLRVVRTALGADGAWQPGDPPFPTLTER</sequence>
<dbReference type="EnsemblFungi" id="MAPG_10476T0">
    <property type="protein sequence ID" value="MAPG_10476T0"/>
    <property type="gene ID" value="MAPG_10476"/>
</dbReference>
<evidence type="ECO:0000259" key="4">
    <source>
        <dbReference type="PROSITE" id="PS50837"/>
    </source>
</evidence>
<reference evidence="6" key="5">
    <citation type="submission" date="2015-06" db="UniProtKB">
        <authorList>
            <consortium name="EnsemblFungi"/>
        </authorList>
    </citation>
    <scope>IDENTIFICATION</scope>
    <source>
        <strain evidence="6">ATCC 64411</strain>
    </source>
</reference>
<dbReference type="InterPro" id="IPR056884">
    <property type="entry name" value="NPHP3-like_N"/>
</dbReference>
<feature type="region of interest" description="Disordered" evidence="3">
    <location>
        <begin position="1"/>
        <end position="43"/>
    </location>
</feature>
<dbReference type="InterPro" id="IPR036770">
    <property type="entry name" value="Ankyrin_rpt-contain_sf"/>
</dbReference>
<dbReference type="PROSITE" id="PS50297">
    <property type="entry name" value="ANK_REP_REGION"/>
    <property type="match status" value="1"/>
</dbReference>
<dbReference type="Pfam" id="PF24883">
    <property type="entry name" value="NPHP3_N"/>
    <property type="match status" value="1"/>
</dbReference>
<dbReference type="Pfam" id="PF22939">
    <property type="entry name" value="WHD_GPIID"/>
    <property type="match status" value="1"/>
</dbReference>
<dbReference type="eggNOG" id="KOG4177">
    <property type="taxonomic scope" value="Eukaryota"/>
</dbReference>